<evidence type="ECO:0000256" key="1">
    <source>
        <dbReference type="SAM" id="Phobius"/>
    </source>
</evidence>
<keyword evidence="1" id="KW-0472">Membrane</keyword>
<dbReference type="EMBL" id="CAFBPI010000065">
    <property type="protein sequence ID" value="CAB5020033.1"/>
    <property type="molecule type" value="Genomic_DNA"/>
</dbReference>
<name>A0A6J6ICZ3_9ZZZZ</name>
<evidence type="ECO:0000313" key="3">
    <source>
        <dbReference type="EMBL" id="CAB4618788.1"/>
    </source>
</evidence>
<protein>
    <submittedName>
        <fullName evidence="3">Unannotated protein</fullName>
    </submittedName>
</protein>
<keyword evidence="1" id="KW-0812">Transmembrane</keyword>
<evidence type="ECO:0000313" key="4">
    <source>
        <dbReference type="EMBL" id="CAB5020033.1"/>
    </source>
</evidence>
<gene>
    <name evidence="2" type="ORF">UFOPK1778_00565</name>
    <name evidence="3" type="ORF">UFOPK1863_00893</name>
    <name evidence="4" type="ORF">UFOPK4095_00949</name>
</gene>
<dbReference type="AlphaFoldDB" id="A0A6J6ICZ3"/>
<proteinExistence type="predicted"/>
<dbReference type="EMBL" id="CAEZUY010000097">
    <property type="protein sequence ID" value="CAB4618788.1"/>
    <property type="molecule type" value="Genomic_DNA"/>
</dbReference>
<dbReference type="EMBL" id="CAEZUD010000022">
    <property type="protein sequence ID" value="CAB4588907.1"/>
    <property type="molecule type" value="Genomic_DNA"/>
</dbReference>
<sequence>MGILNLGGSDEFEEFDEFEYSEFSEYDELDEQDAGTGFRGKRLIAIFVAGLFAVVGTTFGARVLLNSGTGIEYGQGFKVTVGCQDTALTVTPYAGFINEASGGVFSLDSIYIEGISNGCNGRDFVIDVYSNTDSTPLSVSESATAKTPSYVYKTFNTTRFYYQDSSTVISRTNAYTDFDVATDTSTGSTDTTGSLQITFDPDQVASFARATDVYKITVETQLPVATKD</sequence>
<organism evidence="3">
    <name type="scientific">freshwater metagenome</name>
    <dbReference type="NCBI Taxonomy" id="449393"/>
    <lineage>
        <taxon>unclassified sequences</taxon>
        <taxon>metagenomes</taxon>
        <taxon>ecological metagenomes</taxon>
    </lineage>
</organism>
<keyword evidence="1" id="KW-1133">Transmembrane helix</keyword>
<evidence type="ECO:0000313" key="2">
    <source>
        <dbReference type="EMBL" id="CAB4588907.1"/>
    </source>
</evidence>
<reference evidence="3" key="1">
    <citation type="submission" date="2020-05" db="EMBL/GenBank/DDBJ databases">
        <authorList>
            <person name="Chiriac C."/>
            <person name="Salcher M."/>
            <person name="Ghai R."/>
            <person name="Kavagutti S V."/>
        </authorList>
    </citation>
    <scope>NUCLEOTIDE SEQUENCE</scope>
</reference>
<accession>A0A6J6ICZ3</accession>
<feature type="transmembrane region" description="Helical" evidence="1">
    <location>
        <begin position="43"/>
        <end position="65"/>
    </location>
</feature>